<dbReference type="AlphaFoldDB" id="A0A835Z4L7"/>
<protein>
    <recommendedName>
        <fullName evidence="2">protein-tyrosine-phosphatase</fullName>
        <ecNumber evidence="2">3.1.3.48</ecNumber>
    </recommendedName>
</protein>
<comment type="similarity">
    <text evidence="1">Belongs to the protein-tyrosine phosphatase family. Non-receptor class dual specificity subfamily.</text>
</comment>
<dbReference type="PANTHER" id="PTHR10159">
    <property type="entry name" value="DUAL SPECIFICITY PROTEIN PHOSPHATASE"/>
    <property type="match status" value="1"/>
</dbReference>
<dbReference type="InterPro" id="IPR000340">
    <property type="entry name" value="Dual-sp_phosphatase_cat-dom"/>
</dbReference>
<dbReference type="InterPro" id="IPR016130">
    <property type="entry name" value="Tyr_Pase_AS"/>
</dbReference>
<dbReference type="GO" id="GO:0005737">
    <property type="term" value="C:cytoplasm"/>
    <property type="evidence" value="ECO:0007669"/>
    <property type="project" value="TreeGrafter"/>
</dbReference>
<keyword evidence="4" id="KW-0904">Protein phosphatase</keyword>
<evidence type="ECO:0000259" key="6">
    <source>
        <dbReference type="PROSITE" id="PS50056"/>
    </source>
</evidence>
<evidence type="ECO:0000259" key="5">
    <source>
        <dbReference type="PROSITE" id="PS50054"/>
    </source>
</evidence>
<evidence type="ECO:0000256" key="2">
    <source>
        <dbReference type="ARBA" id="ARBA00013064"/>
    </source>
</evidence>
<name>A0A835Z4L7_9STRA</name>
<dbReference type="Proteomes" id="UP000664859">
    <property type="component" value="Unassembled WGS sequence"/>
</dbReference>
<dbReference type="SUPFAM" id="SSF52799">
    <property type="entry name" value="(Phosphotyrosine protein) phosphatases II"/>
    <property type="match status" value="1"/>
</dbReference>
<evidence type="ECO:0000256" key="4">
    <source>
        <dbReference type="ARBA" id="ARBA00022912"/>
    </source>
</evidence>
<evidence type="ECO:0000256" key="3">
    <source>
        <dbReference type="ARBA" id="ARBA00022801"/>
    </source>
</evidence>
<dbReference type="Gene3D" id="3.90.190.10">
    <property type="entry name" value="Protein tyrosine phosphatase superfamily"/>
    <property type="match status" value="1"/>
</dbReference>
<dbReference type="EMBL" id="JAFCMP010000105">
    <property type="protein sequence ID" value="KAG5186721.1"/>
    <property type="molecule type" value="Genomic_DNA"/>
</dbReference>
<evidence type="ECO:0000256" key="1">
    <source>
        <dbReference type="ARBA" id="ARBA00008601"/>
    </source>
</evidence>
<dbReference type="PROSITE" id="PS50056">
    <property type="entry name" value="TYR_PHOSPHATASE_2"/>
    <property type="match status" value="1"/>
</dbReference>
<dbReference type="PROSITE" id="PS00383">
    <property type="entry name" value="TYR_PHOSPHATASE_1"/>
    <property type="match status" value="1"/>
</dbReference>
<evidence type="ECO:0000313" key="7">
    <source>
        <dbReference type="EMBL" id="KAG5186721.1"/>
    </source>
</evidence>
<dbReference type="PANTHER" id="PTHR10159:SF519">
    <property type="entry name" value="DUAL SPECIFICITY PROTEIN PHOSPHATASE MPK3"/>
    <property type="match status" value="1"/>
</dbReference>
<feature type="non-terminal residue" evidence="7">
    <location>
        <position position="211"/>
    </location>
</feature>
<dbReference type="GO" id="GO:0043409">
    <property type="term" value="P:negative regulation of MAPK cascade"/>
    <property type="evidence" value="ECO:0007669"/>
    <property type="project" value="TreeGrafter"/>
</dbReference>
<organism evidence="7 8">
    <name type="scientific">Tribonema minus</name>
    <dbReference type="NCBI Taxonomy" id="303371"/>
    <lineage>
        <taxon>Eukaryota</taxon>
        <taxon>Sar</taxon>
        <taxon>Stramenopiles</taxon>
        <taxon>Ochrophyta</taxon>
        <taxon>PX clade</taxon>
        <taxon>Xanthophyceae</taxon>
        <taxon>Tribonematales</taxon>
        <taxon>Tribonemataceae</taxon>
        <taxon>Tribonema</taxon>
    </lineage>
</organism>
<dbReference type="Pfam" id="PF00782">
    <property type="entry name" value="DSPc"/>
    <property type="match status" value="1"/>
</dbReference>
<keyword evidence="8" id="KW-1185">Reference proteome</keyword>
<dbReference type="PROSITE" id="PS50054">
    <property type="entry name" value="TYR_PHOSPHATASE_DUAL"/>
    <property type="match status" value="1"/>
</dbReference>
<feature type="non-terminal residue" evidence="7">
    <location>
        <position position="1"/>
    </location>
</feature>
<feature type="domain" description="Tyrosine specific protein phosphatases" evidence="6">
    <location>
        <begin position="137"/>
        <end position="194"/>
    </location>
</feature>
<dbReference type="GO" id="GO:0004725">
    <property type="term" value="F:protein tyrosine phosphatase activity"/>
    <property type="evidence" value="ECO:0007669"/>
    <property type="project" value="UniProtKB-EC"/>
</dbReference>
<dbReference type="InterPro" id="IPR029021">
    <property type="entry name" value="Prot-tyrosine_phosphatase-like"/>
</dbReference>
<dbReference type="OrthoDB" id="10252009at2759"/>
<dbReference type="EC" id="3.1.3.48" evidence="2"/>
<gene>
    <name evidence="7" type="ORF">JKP88DRAFT_136939</name>
</gene>
<reference evidence="7" key="1">
    <citation type="submission" date="2021-02" db="EMBL/GenBank/DDBJ databases">
        <title>First Annotated Genome of the Yellow-green Alga Tribonema minus.</title>
        <authorList>
            <person name="Mahan K.M."/>
        </authorList>
    </citation>
    <scope>NUCLEOTIDE SEQUENCE</scope>
    <source>
        <strain evidence="7">UTEX B ZZ1240</strain>
    </source>
</reference>
<feature type="domain" description="Tyrosine-protein phosphatase" evidence="5">
    <location>
        <begin position="72"/>
        <end position="211"/>
    </location>
</feature>
<comment type="caution">
    <text evidence="7">The sequence shown here is derived from an EMBL/GenBank/DDBJ whole genome shotgun (WGS) entry which is preliminary data.</text>
</comment>
<evidence type="ECO:0000313" key="8">
    <source>
        <dbReference type="Proteomes" id="UP000664859"/>
    </source>
</evidence>
<dbReference type="InterPro" id="IPR020422">
    <property type="entry name" value="TYR_PHOSPHATASE_DUAL_dom"/>
</dbReference>
<proteinExistence type="inferred from homology"/>
<dbReference type="CDD" id="cd14498">
    <property type="entry name" value="DSP"/>
    <property type="match status" value="1"/>
</dbReference>
<keyword evidence="3" id="KW-0378">Hydrolase</keyword>
<accession>A0A835Z4L7</accession>
<dbReference type="InterPro" id="IPR000387">
    <property type="entry name" value="Tyr_Pase_dom"/>
</dbReference>
<sequence length="211" mass="24017">TLKRRKLQGVILVSDSSPQHQTWRQAFARLLEDEKVAVVLLAEWEPFLHAYPFICHPEQIADAPYYPSEIITPAKGHGGLYLSGYQVPTNPDVLRHLNIKRIIDASTLDDIREQWAYSGIRYMTIDIEDDPDDNVAQYFPAAIAFISEGLEAGEGVLVHCMAGASRSASIVMAFIMQREGWPIERGYDYVYGNRNQVYVNLGFRRQLADWE</sequence>
<dbReference type="SMART" id="SM00195">
    <property type="entry name" value="DSPc"/>
    <property type="match status" value="1"/>
</dbReference>